<accession>A0A167TAZ0</accession>
<reference evidence="1 2" key="1">
    <citation type="journal article" date="2016" name="Mol. Biol. Evol.">
        <title>Comparative Genomics of Early-Diverging Mushroom-Forming Fungi Provides Insights into the Origins of Lignocellulose Decay Capabilities.</title>
        <authorList>
            <person name="Nagy L.G."/>
            <person name="Riley R."/>
            <person name="Tritt A."/>
            <person name="Adam C."/>
            <person name="Daum C."/>
            <person name="Floudas D."/>
            <person name="Sun H."/>
            <person name="Yadav J.S."/>
            <person name="Pangilinan J."/>
            <person name="Larsson K.H."/>
            <person name="Matsuura K."/>
            <person name="Barry K."/>
            <person name="Labutti K."/>
            <person name="Kuo R."/>
            <person name="Ohm R.A."/>
            <person name="Bhattacharya S.S."/>
            <person name="Shirouzu T."/>
            <person name="Yoshinaga Y."/>
            <person name="Martin F.M."/>
            <person name="Grigoriev I.V."/>
            <person name="Hibbett D.S."/>
        </authorList>
    </citation>
    <scope>NUCLEOTIDE SEQUENCE [LARGE SCALE GENOMIC DNA]</scope>
    <source>
        <strain evidence="1 2">CBS 109695</strain>
    </source>
</reference>
<name>A0A167TAZ0_9AGAM</name>
<dbReference type="EMBL" id="KV418339">
    <property type="protein sequence ID" value="KZP02745.1"/>
    <property type="molecule type" value="Genomic_DNA"/>
</dbReference>
<evidence type="ECO:0000313" key="2">
    <source>
        <dbReference type="Proteomes" id="UP000076532"/>
    </source>
</evidence>
<evidence type="ECO:0000313" key="1">
    <source>
        <dbReference type="EMBL" id="KZP02745.1"/>
    </source>
</evidence>
<protein>
    <submittedName>
        <fullName evidence="1">Uncharacterized protein</fullName>
    </submittedName>
</protein>
<proteinExistence type="predicted"/>
<dbReference type="Proteomes" id="UP000076532">
    <property type="component" value="Unassembled WGS sequence"/>
</dbReference>
<sequence>MYLPRAAGRGKRPAFGKRAAFPYHVLQLQRALVQRAAMTIGPRCRALRGRWKATSMLHFHSAETKNDVKNIVAASRYIQEAFQQTRVGTATECKSYIERSFDWYYSDPLLNSGKVGYCNDIFRAAQQPVILKSRARCQQQRARMFAVTRNGSDSRDNAK</sequence>
<organism evidence="1 2">
    <name type="scientific">Athelia psychrophila</name>
    <dbReference type="NCBI Taxonomy" id="1759441"/>
    <lineage>
        <taxon>Eukaryota</taxon>
        <taxon>Fungi</taxon>
        <taxon>Dikarya</taxon>
        <taxon>Basidiomycota</taxon>
        <taxon>Agaricomycotina</taxon>
        <taxon>Agaricomycetes</taxon>
        <taxon>Agaricomycetidae</taxon>
        <taxon>Atheliales</taxon>
        <taxon>Atheliaceae</taxon>
        <taxon>Athelia</taxon>
    </lineage>
</organism>
<gene>
    <name evidence="1" type="ORF">FIBSPDRAFT_941872</name>
</gene>
<keyword evidence="2" id="KW-1185">Reference proteome</keyword>
<dbReference type="AlphaFoldDB" id="A0A167TAZ0"/>